<feature type="domain" description="TonB-dependent receptor-like beta-barrel" evidence="4">
    <location>
        <begin position="250"/>
        <end position="640"/>
    </location>
</feature>
<dbReference type="GO" id="GO:0009279">
    <property type="term" value="C:cell outer membrane"/>
    <property type="evidence" value="ECO:0007669"/>
    <property type="project" value="UniProtKB-SubCell"/>
</dbReference>
<dbReference type="RefSeq" id="WP_219425363.1">
    <property type="nucleotide sequence ID" value="NZ_JAHXQY010000004.1"/>
</dbReference>
<proteinExistence type="inferred from homology"/>
<dbReference type="Pfam" id="PF07715">
    <property type="entry name" value="Plug"/>
    <property type="match status" value="1"/>
</dbReference>
<keyword evidence="3" id="KW-0798">TonB box</keyword>
<dbReference type="Pfam" id="PF00593">
    <property type="entry name" value="TonB_dep_Rec_b-barrel"/>
    <property type="match status" value="1"/>
</dbReference>
<reference evidence="6" key="1">
    <citation type="submission" date="2021-07" db="EMBL/GenBank/DDBJ databases">
        <title>Genomic diversity and antimicrobial resistance of Prevotella spp. isolated from chronic lung disease airways.</title>
        <authorList>
            <person name="Webb K.A."/>
            <person name="Olagoke O.S."/>
            <person name="Baird T."/>
            <person name="Neill J."/>
            <person name="Pham A."/>
            <person name="Wells T.J."/>
            <person name="Ramsay K.A."/>
            <person name="Bell S.C."/>
            <person name="Sarovich D.S."/>
            <person name="Price E.P."/>
        </authorList>
    </citation>
    <scope>NUCLEOTIDE SEQUENCE</scope>
    <source>
        <strain evidence="6">SCHI0047.S.3</strain>
    </source>
</reference>
<dbReference type="GO" id="GO:0015344">
    <property type="term" value="F:siderophore uptake transmembrane transporter activity"/>
    <property type="evidence" value="ECO:0007669"/>
    <property type="project" value="TreeGrafter"/>
</dbReference>
<dbReference type="InterPro" id="IPR039426">
    <property type="entry name" value="TonB-dep_rcpt-like"/>
</dbReference>
<comment type="subcellular location">
    <subcellularLocation>
        <location evidence="2">Cell outer membrane</location>
        <topology evidence="2">Multi-pass membrane protein</topology>
    </subcellularLocation>
</comment>
<keyword evidence="2 3" id="KW-0472">Membrane</keyword>
<organism evidence="6 7">
    <name type="scientific">Segatella salivae</name>
    <dbReference type="NCBI Taxonomy" id="228604"/>
    <lineage>
        <taxon>Bacteria</taxon>
        <taxon>Pseudomonadati</taxon>
        <taxon>Bacteroidota</taxon>
        <taxon>Bacteroidia</taxon>
        <taxon>Bacteroidales</taxon>
        <taxon>Prevotellaceae</taxon>
        <taxon>Segatella</taxon>
    </lineage>
</organism>
<evidence type="ECO:0000313" key="7">
    <source>
        <dbReference type="Proteomes" id="UP001196873"/>
    </source>
</evidence>
<protein>
    <submittedName>
        <fullName evidence="6">TonB-dependent receptor</fullName>
    </submittedName>
</protein>
<sequence length="666" mass="75064">MIQLKHKLVVVLSIPCVVCCPTWAQQPKDSVRVHDLKAVEVVGYHGSCGITDVVPGSVLNRENIANMGISDIADALHRMPGVNLRDYGGAGGMKTIGVRGFGAQHTGVSYDGFMLSDTQSGSVDVSRYALDNIESLTLSIGGENDVFLSAREVSSAALFRMTTLTDLPADHRVHLQTQLKFGSFGYVSPFVYYVQSVSYRVTLSANGEYIYAENDYPFTLRNGIYKTHGRRNNSRMNSGHGELNAYILTGRYGEIDGKVYYYDNSRLLPGIAKYYSDINGESLHDRNGFAQLGWRQHAANGLWSWKAKGKFNWSSSRYRDKYSPNHIMDADYWQREAYGSLAAMFTPTDGLSFAFASDYVFNNLNSSLATDVRPFRHTLLESFSVKYVTPRLVLLGRALYSVYLNGAERGEAAKNGRKLSPAVSLSYRPFSSEQFYIRTSYKNIFRAPTFNENYFFHFGSPRLKPETTDQLNLGVTWQKQFSKRFNLEITADGYLNHIKDKIVAIPYNMFIWTNVNIGRVQSKGVEVSLRGDYQLAEKHNLLFFGGYSYQNVTDREDKSLPDYGKQIAYIPLHSVSGSVKWGNPWIDVVVHGAGYGSRWASNSHYDGTRLAGYFDMGLTCSHRFVMKHGELSLRGDIKNILNQQYEIVGNYPMPGISYQFVVNYKF</sequence>
<keyword evidence="2" id="KW-1134">Transmembrane beta strand</keyword>
<dbReference type="AlphaFoldDB" id="A0AAW4NSZ2"/>
<dbReference type="PANTHER" id="PTHR30069">
    <property type="entry name" value="TONB-DEPENDENT OUTER MEMBRANE RECEPTOR"/>
    <property type="match status" value="1"/>
</dbReference>
<dbReference type="PANTHER" id="PTHR30069:SF29">
    <property type="entry name" value="HEMOGLOBIN AND HEMOGLOBIN-HAPTOGLOBIN-BINDING PROTEIN 1-RELATED"/>
    <property type="match status" value="1"/>
</dbReference>
<dbReference type="Proteomes" id="UP001196873">
    <property type="component" value="Unassembled WGS sequence"/>
</dbReference>
<evidence type="ECO:0000259" key="5">
    <source>
        <dbReference type="Pfam" id="PF07715"/>
    </source>
</evidence>
<comment type="caution">
    <text evidence="6">The sequence shown here is derived from an EMBL/GenBank/DDBJ whole genome shotgun (WGS) entry which is preliminary data.</text>
</comment>
<name>A0AAW4NSZ2_9BACT</name>
<feature type="domain" description="TonB-dependent receptor plug" evidence="5">
    <location>
        <begin position="57"/>
        <end position="139"/>
    </location>
</feature>
<keyword evidence="2" id="KW-0813">Transport</keyword>
<dbReference type="GO" id="GO:0044718">
    <property type="term" value="P:siderophore transmembrane transport"/>
    <property type="evidence" value="ECO:0007669"/>
    <property type="project" value="TreeGrafter"/>
</dbReference>
<evidence type="ECO:0000256" key="2">
    <source>
        <dbReference type="PROSITE-ProRule" id="PRU01360"/>
    </source>
</evidence>
<keyword evidence="6" id="KW-0675">Receptor</keyword>
<comment type="similarity">
    <text evidence="2 3">Belongs to the TonB-dependent receptor family.</text>
</comment>
<keyword evidence="2" id="KW-0812">Transmembrane</keyword>
<evidence type="ECO:0000259" key="4">
    <source>
        <dbReference type="Pfam" id="PF00593"/>
    </source>
</evidence>
<dbReference type="PROSITE" id="PS52016">
    <property type="entry name" value="TONB_DEPENDENT_REC_3"/>
    <property type="match status" value="1"/>
</dbReference>
<gene>
    <name evidence="6" type="ORF">KZY68_12280</name>
</gene>
<evidence type="ECO:0000256" key="3">
    <source>
        <dbReference type="RuleBase" id="RU003357"/>
    </source>
</evidence>
<keyword evidence="1" id="KW-0732">Signal</keyword>
<dbReference type="InterPro" id="IPR012910">
    <property type="entry name" value="Plug_dom"/>
</dbReference>
<accession>A0AAW4NSZ2</accession>
<evidence type="ECO:0000256" key="1">
    <source>
        <dbReference type="ARBA" id="ARBA00022729"/>
    </source>
</evidence>
<evidence type="ECO:0000313" key="6">
    <source>
        <dbReference type="EMBL" id="MBW4866760.1"/>
    </source>
</evidence>
<keyword evidence="2" id="KW-0998">Cell outer membrane</keyword>
<dbReference type="EMBL" id="JAHXRF010000021">
    <property type="protein sequence ID" value="MBW4866760.1"/>
    <property type="molecule type" value="Genomic_DNA"/>
</dbReference>
<dbReference type="InterPro" id="IPR000531">
    <property type="entry name" value="Beta-barrel_TonB"/>
</dbReference>